<reference evidence="2" key="1">
    <citation type="submission" date="2014-11" db="EMBL/GenBank/DDBJ databases">
        <authorList>
            <person name="Amaro Gonzalez C."/>
        </authorList>
    </citation>
    <scope>NUCLEOTIDE SEQUENCE</scope>
</reference>
<evidence type="ECO:0000256" key="1">
    <source>
        <dbReference type="SAM" id="SignalP"/>
    </source>
</evidence>
<feature type="chain" id="PRO_5002433855" evidence="1">
    <location>
        <begin position="24"/>
        <end position="40"/>
    </location>
</feature>
<organism evidence="2">
    <name type="scientific">Anguilla anguilla</name>
    <name type="common">European freshwater eel</name>
    <name type="synonym">Muraena anguilla</name>
    <dbReference type="NCBI Taxonomy" id="7936"/>
    <lineage>
        <taxon>Eukaryota</taxon>
        <taxon>Metazoa</taxon>
        <taxon>Chordata</taxon>
        <taxon>Craniata</taxon>
        <taxon>Vertebrata</taxon>
        <taxon>Euteleostomi</taxon>
        <taxon>Actinopterygii</taxon>
        <taxon>Neopterygii</taxon>
        <taxon>Teleostei</taxon>
        <taxon>Anguilliformes</taxon>
        <taxon>Anguillidae</taxon>
        <taxon>Anguilla</taxon>
    </lineage>
</organism>
<sequence length="40" mass="4561">MGLILKTFLKLLLILFLKMKVLTKNQYGIQGTCADLCFRA</sequence>
<keyword evidence="1" id="KW-0732">Signal</keyword>
<proteinExistence type="predicted"/>
<protein>
    <submittedName>
        <fullName evidence="2">Uncharacterized protein</fullName>
    </submittedName>
</protein>
<evidence type="ECO:0000313" key="2">
    <source>
        <dbReference type="EMBL" id="JAH80614.1"/>
    </source>
</evidence>
<dbReference type="AlphaFoldDB" id="A0A0E9VR49"/>
<accession>A0A0E9VR49</accession>
<name>A0A0E9VR49_ANGAN</name>
<reference evidence="2" key="2">
    <citation type="journal article" date="2015" name="Fish Shellfish Immunol.">
        <title>Early steps in the European eel (Anguilla anguilla)-Vibrio vulnificus interaction in the gills: Role of the RtxA13 toxin.</title>
        <authorList>
            <person name="Callol A."/>
            <person name="Pajuelo D."/>
            <person name="Ebbesson L."/>
            <person name="Teles M."/>
            <person name="MacKenzie S."/>
            <person name="Amaro C."/>
        </authorList>
    </citation>
    <scope>NUCLEOTIDE SEQUENCE</scope>
</reference>
<dbReference type="EMBL" id="GBXM01027963">
    <property type="protein sequence ID" value="JAH80614.1"/>
    <property type="molecule type" value="Transcribed_RNA"/>
</dbReference>
<feature type="signal peptide" evidence="1">
    <location>
        <begin position="1"/>
        <end position="23"/>
    </location>
</feature>